<comment type="caution">
    <text evidence="1">The sequence shown here is derived from an EMBL/GenBank/DDBJ whole genome shotgun (WGS) entry which is preliminary data.</text>
</comment>
<evidence type="ECO:0000313" key="1">
    <source>
        <dbReference type="EMBL" id="KAF9652391.1"/>
    </source>
</evidence>
<gene>
    <name evidence="1" type="ORF">BDM02DRAFT_3266451</name>
</gene>
<keyword evidence="2" id="KW-1185">Reference proteome</keyword>
<reference evidence="1" key="1">
    <citation type="submission" date="2019-10" db="EMBL/GenBank/DDBJ databases">
        <authorList>
            <consortium name="DOE Joint Genome Institute"/>
            <person name="Kuo A."/>
            <person name="Miyauchi S."/>
            <person name="Kiss E."/>
            <person name="Drula E."/>
            <person name="Kohler A."/>
            <person name="Sanchez-Garcia M."/>
            <person name="Andreopoulos B."/>
            <person name="Barry K.W."/>
            <person name="Bonito G."/>
            <person name="Buee M."/>
            <person name="Carver A."/>
            <person name="Chen C."/>
            <person name="Cichocki N."/>
            <person name="Clum A."/>
            <person name="Culley D."/>
            <person name="Crous P.W."/>
            <person name="Fauchery L."/>
            <person name="Girlanda M."/>
            <person name="Hayes R."/>
            <person name="Keri Z."/>
            <person name="Labutti K."/>
            <person name="Lipzen A."/>
            <person name="Lombard V."/>
            <person name="Magnuson J."/>
            <person name="Maillard F."/>
            <person name="Morin E."/>
            <person name="Murat C."/>
            <person name="Nolan M."/>
            <person name="Ohm R."/>
            <person name="Pangilinan J."/>
            <person name="Pereira M."/>
            <person name="Perotto S."/>
            <person name="Peter M."/>
            <person name="Riley R."/>
            <person name="Sitrit Y."/>
            <person name="Stielow B."/>
            <person name="Szollosi G."/>
            <person name="Zifcakova L."/>
            <person name="Stursova M."/>
            <person name="Spatafora J.W."/>
            <person name="Tedersoo L."/>
            <person name="Vaario L.-M."/>
            <person name="Yamada A."/>
            <person name="Yan M."/>
            <person name="Wang P."/>
            <person name="Xu J."/>
            <person name="Bruns T."/>
            <person name="Baldrian P."/>
            <person name="Vilgalys R."/>
            <person name="Henrissat B."/>
            <person name="Grigoriev I.V."/>
            <person name="Hibbett D."/>
            <person name="Nagy L.G."/>
            <person name="Martin F.M."/>
        </authorList>
    </citation>
    <scope>NUCLEOTIDE SEQUENCE</scope>
    <source>
        <strain evidence="1">P2</strain>
    </source>
</reference>
<organism evidence="1 2">
    <name type="scientific">Thelephora ganbajun</name>
    <name type="common">Ganba fungus</name>
    <dbReference type="NCBI Taxonomy" id="370292"/>
    <lineage>
        <taxon>Eukaryota</taxon>
        <taxon>Fungi</taxon>
        <taxon>Dikarya</taxon>
        <taxon>Basidiomycota</taxon>
        <taxon>Agaricomycotina</taxon>
        <taxon>Agaricomycetes</taxon>
        <taxon>Thelephorales</taxon>
        <taxon>Thelephoraceae</taxon>
        <taxon>Thelephora</taxon>
    </lineage>
</organism>
<name>A0ACB6ZSJ3_THEGA</name>
<dbReference type="EMBL" id="MU117969">
    <property type="protein sequence ID" value="KAF9652391.1"/>
    <property type="molecule type" value="Genomic_DNA"/>
</dbReference>
<reference evidence="1" key="2">
    <citation type="journal article" date="2020" name="Nat. Commun.">
        <title>Large-scale genome sequencing of mycorrhizal fungi provides insights into the early evolution of symbiotic traits.</title>
        <authorList>
            <person name="Miyauchi S."/>
            <person name="Kiss E."/>
            <person name="Kuo A."/>
            <person name="Drula E."/>
            <person name="Kohler A."/>
            <person name="Sanchez-Garcia M."/>
            <person name="Morin E."/>
            <person name="Andreopoulos B."/>
            <person name="Barry K.W."/>
            <person name="Bonito G."/>
            <person name="Buee M."/>
            <person name="Carver A."/>
            <person name="Chen C."/>
            <person name="Cichocki N."/>
            <person name="Clum A."/>
            <person name="Culley D."/>
            <person name="Crous P.W."/>
            <person name="Fauchery L."/>
            <person name="Girlanda M."/>
            <person name="Hayes R.D."/>
            <person name="Keri Z."/>
            <person name="LaButti K."/>
            <person name="Lipzen A."/>
            <person name="Lombard V."/>
            <person name="Magnuson J."/>
            <person name="Maillard F."/>
            <person name="Murat C."/>
            <person name="Nolan M."/>
            <person name="Ohm R.A."/>
            <person name="Pangilinan J."/>
            <person name="Pereira M.F."/>
            <person name="Perotto S."/>
            <person name="Peter M."/>
            <person name="Pfister S."/>
            <person name="Riley R."/>
            <person name="Sitrit Y."/>
            <person name="Stielow J.B."/>
            <person name="Szollosi G."/>
            <person name="Zifcakova L."/>
            <person name="Stursova M."/>
            <person name="Spatafora J.W."/>
            <person name="Tedersoo L."/>
            <person name="Vaario L.M."/>
            <person name="Yamada A."/>
            <person name="Yan M."/>
            <person name="Wang P."/>
            <person name="Xu J."/>
            <person name="Bruns T."/>
            <person name="Baldrian P."/>
            <person name="Vilgalys R."/>
            <person name="Dunand C."/>
            <person name="Henrissat B."/>
            <person name="Grigoriev I.V."/>
            <person name="Hibbett D."/>
            <person name="Nagy L.G."/>
            <person name="Martin F.M."/>
        </authorList>
    </citation>
    <scope>NUCLEOTIDE SEQUENCE</scope>
    <source>
        <strain evidence="1">P2</strain>
    </source>
</reference>
<evidence type="ECO:0000313" key="2">
    <source>
        <dbReference type="Proteomes" id="UP000886501"/>
    </source>
</evidence>
<accession>A0ACB6ZSJ3</accession>
<sequence length="330" mass="37245">MPTEDTERDETSRLSFRDAISRFSLGSKSKYFSSDRIKPLPTLNEERGLTDRNPDEVKELYASRQPPFKKRNVSEVSGSSKPPNKKKKPSRPYAPPETYAHLSQLPHYLKDDLDVVFCGINPAVRSSTDGHHYAHPTNHFWKCLTLSGFTGFITAAEDYTLPEKYNLGLTNLIDRPSAEQSELSKEEMQDAAPGLITKIGTYKPVVVCFVGKIIWNHVETYLVRVSKQKGGRPRKHPFSYDLQPYRLVYSKDVSEEPTRETLFFVVPSTSARVVEYDLKAKVAMFTLLRSRLDEVKATKVDTTLMTPIYLPISLADSATHSHITTPSASA</sequence>
<protein>
    <submittedName>
        <fullName evidence="1">DNA glycosylase</fullName>
    </submittedName>
</protein>
<proteinExistence type="predicted"/>
<dbReference type="Proteomes" id="UP000886501">
    <property type="component" value="Unassembled WGS sequence"/>
</dbReference>